<sequence length="78" mass="9009">MKDLSIEYRDGKFVRLVIDGVEMKHVTSIQFSHTVGENVPTLTVSGHVWSEYGKGEQKLEQVDKQTSWNDEVKRIMNE</sequence>
<organism evidence="1 2">
    <name type="scientific">Enterobacter cloacae</name>
    <dbReference type="NCBI Taxonomy" id="550"/>
    <lineage>
        <taxon>Bacteria</taxon>
        <taxon>Pseudomonadati</taxon>
        <taxon>Pseudomonadota</taxon>
        <taxon>Gammaproteobacteria</taxon>
        <taxon>Enterobacterales</taxon>
        <taxon>Enterobacteriaceae</taxon>
        <taxon>Enterobacter</taxon>
        <taxon>Enterobacter cloacae complex</taxon>
    </lineage>
</organism>
<proteinExistence type="predicted"/>
<dbReference type="RefSeq" id="WP_063147791.1">
    <property type="nucleotide sequence ID" value="NZ_JAOCIY010000042.1"/>
</dbReference>
<reference evidence="1" key="1">
    <citation type="submission" date="2022-09" db="EMBL/GenBank/DDBJ databases">
        <title>Intensive care unit water sources are persistently colonized with multi-drug resistant bacteria and are the site of extensive horizontal gene transfer of antibiotic resistance genes.</title>
        <authorList>
            <person name="Diorio-Toth L."/>
        </authorList>
    </citation>
    <scope>NUCLEOTIDE SEQUENCE</scope>
    <source>
        <strain evidence="1">GD03711</strain>
    </source>
</reference>
<evidence type="ECO:0000313" key="1">
    <source>
        <dbReference type="EMBL" id="MDH1480847.1"/>
    </source>
</evidence>
<dbReference type="EMBL" id="JAOCIY010000042">
    <property type="protein sequence ID" value="MDH1480847.1"/>
    <property type="molecule type" value="Genomic_DNA"/>
</dbReference>
<evidence type="ECO:0000313" key="2">
    <source>
        <dbReference type="Proteomes" id="UP001161707"/>
    </source>
</evidence>
<dbReference type="AlphaFoldDB" id="A0AA42UCL1"/>
<gene>
    <name evidence="1" type="ORF">N5E88_15345</name>
</gene>
<protein>
    <submittedName>
        <fullName evidence="1">Uncharacterized protein</fullName>
    </submittedName>
</protein>
<comment type="caution">
    <text evidence="1">The sequence shown here is derived from an EMBL/GenBank/DDBJ whole genome shotgun (WGS) entry which is preliminary data.</text>
</comment>
<dbReference type="Proteomes" id="UP001161707">
    <property type="component" value="Unassembled WGS sequence"/>
</dbReference>
<accession>A0AA42UCL1</accession>
<name>A0AA42UCL1_ENTCL</name>